<dbReference type="Pfam" id="PF16045">
    <property type="entry name" value="LisH_2"/>
    <property type="match status" value="1"/>
</dbReference>
<feature type="region of interest" description="Disordered" evidence="2">
    <location>
        <begin position="876"/>
        <end position="1056"/>
    </location>
</feature>
<keyword evidence="1" id="KW-0175">Coiled coil</keyword>
<feature type="compositionally biased region" description="Polar residues" evidence="2">
    <location>
        <begin position="822"/>
        <end position="848"/>
    </location>
</feature>
<dbReference type="STRING" id="244447.ENSCSEP00000015772"/>
<dbReference type="GO" id="GO:0060287">
    <property type="term" value="P:epithelial cilium movement involved in determination of left/right asymmetry"/>
    <property type="evidence" value="ECO:0007669"/>
    <property type="project" value="Ensembl"/>
</dbReference>
<dbReference type="GO" id="GO:0036064">
    <property type="term" value="C:ciliary basal body"/>
    <property type="evidence" value="ECO:0007669"/>
    <property type="project" value="Ensembl"/>
</dbReference>
<dbReference type="RefSeq" id="XP_008326778.1">
    <property type="nucleotide sequence ID" value="XM_008328556.3"/>
</dbReference>
<proteinExistence type="predicted"/>
<feature type="compositionally biased region" description="Acidic residues" evidence="2">
    <location>
        <begin position="894"/>
        <end position="906"/>
    </location>
</feature>
<reference evidence="3" key="2">
    <citation type="submission" date="2025-08" db="UniProtKB">
        <authorList>
            <consortium name="Ensembl"/>
        </authorList>
    </citation>
    <scope>IDENTIFICATION</scope>
</reference>
<feature type="compositionally biased region" description="Basic and acidic residues" evidence="2">
    <location>
        <begin position="774"/>
        <end position="787"/>
    </location>
</feature>
<accession>A0A3P8VN22</accession>
<feature type="compositionally biased region" description="Basic and acidic residues" evidence="2">
    <location>
        <begin position="926"/>
        <end position="972"/>
    </location>
</feature>
<dbReference type="GO" id="GO:0005576">
    <property type="term" value="C:extracellular region"/>
    <property type="evidence" value="ECO:0007669"/>
    <property type="project" value="GOC"/>
</dbReference>
<dbReference type="KEGG" id="csem:103392035"/>
<feature type="coiled-coil region" evidence="1">
    <location>
        <begin position="499"/>
        <end position="526"/>
    </location>
</feature>
<feature type="compositionally biased region" description="Basic and acidic residues" evidence="2">
    <location>
        <begin position="979"/>
        <end position="1035"/>
    </location>
</feature>
<dbReference type="PROSITE" id="PS50896">
    <property type="entry name" value="LISH"/>
    <property type="match status" value="1"/>
</dbReference>
<dbReference type="InterPro" id="IPR055289">
    <property type="entry name" value="OFD1"/>
</dbReference>
<dbReference type="PANTHER" id="PTHR39063:SF1">
    <property type="entry name" value="OFD1 CENTRIOLE AND CENTRIOLAR SATELLITE PROTEIN"/>
    <property type="match status" value="1"/>
</dbReference>
<feature type="region of interest" description="Disordered" evidence="2">
    <location>
        <begin position="673"/>
        <end position="704"/>
    </location>
</feature>
<dbReference type="GeneTree" id="ENSGT00390000001798"/>
<feature type="compositionally biased region" description="Acidic residues" evidence="2">
    <location>
        <begin position="916"/>
        <end position="925"/>
    </location>
</feature>
<reference evidence="3" key="3">
    <citation type="submission" date="2025-09" db="UniProtKB">
        <authorList>
            <consortium name="Ensembl"/>
        </authorList>
    </citation>
    <scope>IDENTIFICATION</scope>
</reference>
<dbReference type="OrthoDB" id="206339at2759"/>
<evidence type="ECO:0000313" key="4">
    <source>
        <dbReference type="Proteomes" id="UP000265120"/>
    </source>
</evidence>
<dbReference type="InParanoid" id="A0A3P8VN22"/>
<dbReference type="CTD" id="8481"/>
<name>A0A3P8VN22_CYNSE</name>
<dbReference type="FunCoup" id="A0A3P8VN22">
    <property type="interactions" value="770"/>
</dbReference>
<protein>
    <submittedName>
        <fullName evidence="3">OFD1 centriole and centriolar satellite protein</fullName>
    </submittedName>
</protein>
<dbReference type="InterPro" id="IPR006594">
    <property type="entry name" value="LisH"/>
</dbReference>
<keyword evidence="4" id="KW-1185">Reference proteome</keyword>
<sequence>MYATKEDALSPDELRKRLYQTFKNRGVLDTLKTQLRNQLIQELKQPQLAAGEPVPKPVSAKAEPLMVSVSNSIVADHLCTSGYEYTLSVFYPESGLGKDKVFRKEDLLHLLKISPDSPLYKSLLENPDNKDKGFLLSLLSQLARHNTQAMCHDADTQTGIATFGESLVEKMKMIDKEYESFSHTGDRWFSFQTQLATYRTEMGAQLETEMNTKLQHFKEVEIAKVRMEEKCKFQKEFDDLKKELERTYELKAKALMDREKNAIERLEKQMQIEEKNLYTQRQSVLREIEKLRNRENELRMKEESLEKTCQVQEEKVKTTEELLRRRELSIRTMEETYDQRLKNDLSRYQLELKEEYIRRTEALTESETRNKVETARIQRETAAIDSRLEEHSRVVSELRRLQLELDIARQQIPMLTQQKELLQERLETMSDYTTLKKERAELHGQTRLLRKQLDEAQEENRLLHTDLDKPSSEHLALQVELRSLQSACRLKEEEFDKQKQVLQTQLQVEMERCAQLKAQLIECEEKLHWTTNRVEDLKLQLFQTQQALENEVLRNPKPSLVDRSVLEFTAGKLVPPDIYVDKALLSSSVGCDDIYKPDGAWRGHKDPWCESPGSDNDLVAEAMARFQELQKEAETLEEAYRNYQQRAANPTISHTLSPRSLSPRPSLPLKSLLRKQTSHRSQAHLPHNTKMTHKLPSPQNAQTSLSFSYKTRSTFTPAEPRVTFLDNLDPPKSTGFTQHGLHSWTDPVPLRDGHGQDQSSSPSRPLSSSSNFNSRREPHKDITEESRVSPVIFPDRTHDPQKDAVVTLGDFSPEFSPPLSPQLKSTTRNQSSPPKVQTVITSSESSPQPEKISLDDLTGILSEPSHIPELLLDTAVPLTAGAPDGPDVPRPQDLPEDLAVSEDQADVPETTGESVRDEDEEAEEQSWERERKERQERRQRELEEAKERELQELERLEKEELLKEVKMRHEEGKEEEEGTATKKEDPEVDLEETKGENPLEKYMKMVLEAREKQHAKSPEREEMGHTSPEDKTMSDEKEDSIAAYSHKYEDGDDDFW</sequence>
<dbReference type="Proteomes" id="UP000265120">
    <property type="component" value="Chromosome 16"/>
</dbReference>
<feature type="compositionally biased region" description="Basic residues" evidence="2">
    <location>
        <begin position="673"/>
        <end position="682"/>
    </location>
</feature>
<dbReference type="Gene3D" id="1.20.960.40">
    <property type="match status" value="1"/>
</dbReference>
<feature type="coiled-coil region" evidence="1">
    <location>
        <begin position="249"/>
        <end position="322"/>
    </location>
</feature>
<organism evidence="3 4">
    <name type="scientific">Cynoglossus semilaevis</name>
    <name type="common">Tongue sole</name>
    <dbReference type="NCBI Taxonomy" id="244447"/>
    <lineage>
        <taxon>Eukaryota</taxon>
        <taxon>Metazoa</taxon>
        <taxon>Chordata</taxon>
        <taxon>Craniata</taxon>
        <taxon>Vertebrata</taxon>
        <taxon>Euteleostomi</taxon>
        <taxon>Actinopterygii</taxon>
        <taxon>Neopterygii</taxon>
        <taxon>Teleostei</taxon>
        <taxon>Neoteleostei</taxon>
        <taxon>Acanthomorphata</taxon>
        <taxon>Carangaria</taxon>
        <taxon>Pleuronectiformes</taxon>
        <taxon>Pleuronectoidei</taxon>
        <taxon>Cynoglossidae</taxon>
        <taxon>Cynoglossinae</taxon>
        <taxon>Cynoglossus</taxon>
    </lineage>
</organism>
<dbReference type="GO" id="GO:0005813">
    <property type="term" value="C:centrosome"/>
    <property type="evidence" value="ECO:0007669"/>
    <property type="project" value="Ensembl"/>
</dbReference>
<dbReference type="GO" id="GO:0060027">
    <property type="term" value="P:convergent extension involved in gastrulation"/>
    <property type="evidence" value="ECO:0007669"/>
    <property type="project" value="Ensembl"/>
</dbReference>
<evidence type="ECO:0000313" key="3">
    <source>
        <dbReference type="Ensembl" id="ENSCSEP00000015772.1"/>
    </source>
</evidence>
<feature type="coiled-coil region" evidence="1">
    <location>
        <begin position="391"/>
        <end position="459"/>
    </location>
</feature>
<dbReference type="GO" id="GO:0061371">
    <property type="term" value="P:determination of heart left/right asymmetry"/>
    <property type="evidence" value="ECO:0007669"/>
    <property type="project" value="Ensembl"/>
</dbReference>
<feature type="compositionally biased region" description="Low complexity" evidence="2">
    <location>
        <begin position="759"/>
        <end position="773"/>
    </location>
</feature>
<feature type="coiled-coil region" evidence="1">
    <location>
        <begin position="619"/>
        <end position="646"/>
    </location>
</feature>
<dbReference type="GO" id="GO:0005634">
    <property type="term" value="C:nucleus"/>
    <property type="evidence" value="ECO:0007669"/>
    <property type="project" value="Ensembl"/>
</dbReference>
<evidence type="ECO:0000256" key="1">
    <source>
        <dbReference type="SAM" id="Coils"/>
    </source>
</evidence>
<dbReference type="Ensembl" id="ENSCSET00000015968.1">
    <property type="protein sequence ID" value="ENSCSEP00000015772.1"/>
    <property type="gene ID" value="ENSCSEG00000010129.1"/>
</dbReference>
<dbReference type="GeneID" id="103392035"/>
<dbReference type="PANTHER" id="PTHR39063">
    <property type="entry name" value="ORAL-FACIAL-DIGITAL SYNDROME 1 PROTEIN HOMOLOG"/>
    <property type="match status" value="1"/>
</dbReference>
<dbReference type="AlphaFoldDB" id="A0A3P8VN22"/>
<feature type="region of interest" description="Disordered" evidence="2">
    <location>
        <begin position="721"/>
        <end position="852"/>
    </location>
</feature>
<evidence type="ECO:0000256" key="2">
    <source>
        <dbReference type="SAM" id="MobiDB-lite"/>
    </source>
</evidence>
<dbReference type="OMA" id="SHNYSTH"/>
<reference evidence="3 4" key="1">
    <citation type="journal article" date="2014" name="Nat. Genet.">
        <title>Whole-genome sequence of a flatfish provides insights into ZW sex chromosome evolution and adaptation to a benthic lifestyle.</title>
        <authorList>
            <person name="Chen S."/>
            <person name="Zhang G."/>
            <person name="Shao C."/>
            <person name="Huang Q."/>
            <person name="Liu G."/>
            <person name="Zhang P."/>
            <person name="Song W."/>
            <person name="An N."/>
            <person name="Chalopin D."/>
            <person name="Volff J.N."/>
            <person name="Hong Y."/>
            <person name="Li Q."/>
            <person name="Sha Z."/>
            <person name="Zhou H."/>
            <person name="Xie M."/>
            <person name="Yu Q."/>
            <person name="Liu Y."/>
            <person name="Xiang H."/>
            <person name="Wang N."/>
            <person name="Wu K."/>
            <person name="Yang C."/>
            <person name="Zhou Q."/>
            <person name="Liao X."/>
            <person name="Yang L."/>
            <person name="Hu Q."/>
            <person name="Zhang J."/>
            <person name="Meng L."/>
            <person name="Jin L."/>
            <person name="Tian Y."/>
            <person name="Lian J."/>
            <person name="Yang J."/>
            <person name="Miao G."/>
            <person name="Liu S."/>
            <person name="Liang Z."/>
            <person name="Yan F."/>
            <person name="Li Y."/>
            <person name="Sun B."/>
            <person name="Zhang H."/>
            <person name="Zhang J."/>
            <person name="Zhu Y."/>
            <person name="Du M."/>
            <person name="Zhao Y."/>
            <person name="Schartl M."/>
            <person name="Tang Q."/>
            <person name="Wang J."/>
        </authorList>
    </citation>
    <scope>NUCLEOTIDE SEQUENCE</scope>
</reference>